<dbReference type="InterPro" id="IPR015424">
    <property type="entry name" value="PyrdxlP-dep_Trfase"/>
</dbReference>
<keyword evidence="5" id="KW-0963">Cytoplasm</keyword>
<dbReference type="InterPro" id="IPR050103">
    <property type="entry name" value="Class-III_PLP-dep_AT"/>
</dbReference>
<comment type="caution">
    <text evidence="6">The sequence shown here is derived from an EMBL/GenBank/DDBJ whole genome shotgun (WGS) entry which is preliminary data.</text>
</comment>
<organism evidence="6 7">
    <name type="scientific">Citricoccus alkalitolerans</name>
    <dbReference type="NCBI Taxonomy" id="246603"/>
    <lineage>
        <taxon>Bacteria</taxon>
        <taxon>Bacillati</taxon>
        <taxon>Actinomycetota</taxon>
        <taxon>Actinomycetes</taxon>
        <taxon>Micrococcales</taxon>
        <taxon>Micrococcaceae</taxon>
        <taxon>Citricoccus</taxon>
    </lineage>
</organism>
<dbReference type="PIRSF" id="PIRSF000521">
    <property type="entry name" value="Transaminase_4ab_Lys_Orn"/>
    <property type="match status" value="1"/>
</dbReference>
<dbReference type="Proteomes" id="UP001595965">
    <property type="component" value="Unassembled WGS sequence"/>
</dbReference>
<dbReference type="RefSeq" id="WP_378108289.1">
    <property type="nucleotide sequence ID" value="NZ_BAAALH010000002.1"/>
</dbReference>
<keyword evidence="7" id="KW-1185">Reference proteome</keyword>
<proteinExistence type="inferred from homology"/>
<dbReference type="SUPFAM" id="SSF53383">
    <property type="entry name" value="PLP-dependent transferases"/>
    <property type="match status" value="1"/>
</dbReference>
<dbReference type="InterPro" id="IPR005814">
    <property type="entry name" value="Aminotrans_3"/>
</dbReference>
<evidence type="ECO:0000313" key="7">
    <source>
        <dbReference type="Proteomes" id="UP001595965"/>
    </source>
</evidence>
<dbReference type="EMBL" id="JBHSEN010000001">
    <property type="protein sequence ID" value="MFC4428069.1"/>
    <property type="molecule type" value="Genomic_DNA"/>
</dbReference>
<feature type="modified residue" description="N6-(pyridoxal phosphate)lysine" evidence="5">
    <location>
        <position position="299"/>
    </location>
</feature>
<feature type="binding site" evidence="5">
    <location>
        <position position="178"/>
    </location>
    <ligand>
        <name>pyridoxal 5'-phosphate</name>
        <dbReference type="ChEBI" id="CHEBI:597326"/>
    </ligand>
</feature>
<dbReference type="InterPro" id="IPR004636">
    <property type="entry name" value="AcOrn/SuccOrn_fam"/>
</dbReference>
<comment type="similarity">
    <text evidence="5">Belongs to the class-III pyridoxal-phosphate-dependent aminotransferase family. ArgD subfamily.</text>
</comment>
<keyword evidence="5" id="KW-0055">Arginine biosynthesis</keyword>
<dbReference type="InterPro" id="IPR015422">
    <property type="entry name" value="PyrdxlP-dep_Trfase_small"/>
</dbReference>
<sequence length="464" mass="47386">MNNPTAGAAADFADHAATSATTPAGPTAAPAAVGTGSPSQTGLLGRYATSLTGVFGAPSRVLVRGEGVHVWDADGRRYTDFLGGIAVNALGHAHPALVAAVTEQLGTLGHISNLFTSGPQIALAERLLELAVAPEGSTVFFANSGSEANEAALKLARRHGREDPSGRRTRVLALENSFHGRTLGALAMTWKPAYREPFEPLPGGIEFIPAGDAAALEAALDETVAAVILEPVQGESGVHGWPAGYLQAARDLTRRHGALLIFDEVQSGTGRTGTWFAHQNPAVTGEDEPVVPDAMTLAKGLGGGVPIGAMVSFGPQVSALLTAGQHGTTFGGNPVATAAGLAVLDTIAQTGLLQHVHDLGARLARGLGAVAGVTAVRQYGLLIGVDIIVPSGMETPVPDGGLAPAVVRAGLEAGYLLNATGPSTLRLAPPLVLGEEEADRVVADLPSLLEAALQAHRQQHDQEN</sequence>
<comment type="cofactor">
    <cofactor evidence="5">
        <name>pyridoxal 5'-phosphate</name>
        <dbReference type="ChEBI" id="CHEBI:597326"/>
    </cofactor>
    <text evidence="5">Binds 1 pyridoxal phosphate per subunit.</text>
</comment>
<comment type="miscellaneous">
    <text evidence="5">May also have succinyldiaminopimelate aminotransferase activity, thus carrying out the corresponding step in lysine biosynthesis.</text>
</comment>
<evidence type="ECO:0000256" key="3">
    <source>
        <dbReference type="ARBA" id="ARBA00022679"/>
    </source>
</evidence>
<dbReference type="NCBIfam" id="TIGR00707">
    <property type="entry name" value="argD"/>
    <property type="match status" value="1"/>
</dbReference>
<comment type="subcellular location">
    <subcellularLocation>
        <location evidence="5">Cytoplasm</location>
    </subcellularLocation>
</comment>
<protein>
    <recommendedName>
        <fullName evidence="5">Acetylornithine aminotransferase</fullName>
        <shortName evidence="5">ACOAT</shortName>
        <ecNumber evidence="5">2.6.1.11</ecNumber>
    </recommendedName>
</protein>
<feature type="binding site" evidence="5">
    <location>
        <position position="328"/>
    </location>
    <ligand>
        <name>N(2)-acetyl-L-ornithine</name>
        <dbReference type="ChEBI" id="CHEBI:57805"/>
    </ligand>
</feature>
<dbReference type="Gene3D" id="3.40.640.10">
    <property type="entry name" value="Type I PLP-dependent aspartate aminotransferase-like (Major domain)"/>
    <property type="match status" value="1"/>
</dbReference>
<dbReference type="CDD" id="cd00610">
    <property type="entry name" value="OAT_like"/>
    <property type="match status" value="1"/>
</dbReference>
<feature type="binding site" evidence="5">
    <location>
        <begin position="263"/>
        <end position="266"/>
    </location>
    <ligand>
        <name>pyridoxal 5'-phosphate</name>
        <dbReference type="ChEBI" id="CHEBI:597326"/>
    </ligand>
</feature>
<keyword evidence="3 5" id="KW-0808">Transferase</keyword>
<comment type="catalytic activity">
    <reaction evidence="5">
        <text>N(2)-acetyl-L-ornithine + 2-oxoglutarate = N-acetyl-L-glutamate 5-semialdehyde + L-glutamate</text>
        <dbReference type="Rhea" id="RHEA:18049"/>
        <dbReference type="ChEBI" id="CHEBI:16810"/>
        <dbReference type="ChEBI" id="CHEBI:29123"/>
        <dbReference type="ChEBI" id="CHEBI:29985"/>
        <dbReference type="ChEBI" id="CHEBI:57805"/>
        <dbReference type="EC" id="2.6.1.11"/>
    </reaction>
</comment>
<evidence type="ECO:0000313" key="6">
    <source>
        <dbReference type="EMBL" id="MFC4428069.1"/>
    </source>
</evidence>
<keyword evidence="2 5" id="KW-0028">Amino-acid biosynthesis</keyword>
<comment type="pathway">
    <text evidence="5">Amino-acid biosynthesis; L-arginine biosynthesis; N(2)-acetyl-L-ornithine from L-glutamate: step 4/4.</text>
</comment>
<evidence type="ECO:0000256" key="4">
    <source>
        <dbReference type="ARBA" id="ARBA00022898"/>
    </source>
</evidence>
<comment type="caution">
    <text evidence="5">Lacks conserved residue(s) required for the propagation of feature annotation.</text>
</comment>
<name>A0ABV8XT35_9MICC</name>
<dbReference type="PANTHER" id="PTHR11986">
    <property type="entry name" value="AMINOTRANSFERASE CLASS III"/>
    <property type="match status" value="1"/>
</dbReference>
<dbReference type="NCBIfam" id="NF002874">
    <property type="entry name" value="PRK03244.1"/>
    <property type="match status" value="1"/>
</dbReference>
<dbReference type="GO" id="GO:0003992">
    <property type="term" value="F:N2-acetyl-L-ornithine:2-oxoglutarate 5-aminotransferase activity"/>
    <property type="evidence" value="ECO:0007669"/>
    <property type="project" value="UniProtKB-EC"/>
</dbReference>
<evidence type="ECO:0000256" key="1">
    <source>
        <dbReference type="ARBA" id="ARBA00022576"/>
    </source>
</evidence>
<dbReference type="Gene3D" id="3.90.1150.10">
    <property type="entry name" value="Aspartate Aminotransferase, domain 1"/>
    <property type="match status" value="1"/>
</dbReference>
<evidence type="ECO:0000256" key="5">
    <source>
        <dbReference type="HAMAP-Rule" id="MF_01107"/>
    </source>
</evidence>
<dbReference type="Pfam" id="PF00202">
    <property type="entry name" value="Aminotran_3"/>
    <property type="match status" value="1"/>
</dbReference>
<comment type="subunit">
    <text evidence="5">Homodimer.</text>
</comment>
<reference evidence="7" key="1">
    <citation type="journal article" date="2019" name="Int. J. Syst. Evol. Microbiol.">
        <title>The Global Catalogue of Microorganisms (GCM) 10K type strain sequencing project: providing services to taxonomists for standard genome sequencing and annotation.</title>
        <authorList>
            <consortium name="The Broad Institute Genomics Platform"/>
            <consortium name="The Broad Institute Genome Sequencing Center for Infectious Disease"/>
            <person name="Wu L."/>
            <person name="Ma J."/>
        </authorList>
    </citation>
    <scope>NUCLEOTIDE SEQUENCE [LARGE SCALE GENOMIC DNA]</scope>
    <source>
        <strain evidence="7">CGMCC 1.12125</strain>
    </source>
</reference>
<feature type="binding site" evidence="5">
    <location>
        <position position="329"/>
    </location>
    <ligand>
        <name>pyridoxal 5'-phosphate</name>
        <dbReference type="ChEBI" id="CHEBI:597326"/>
    </ligand>
</feature>
<gene>
    <name evidence="5" type="primary">argD</name>
    <name evidence="6" type="ORF">ACFO0K_00055</name>
</gene>
<dbReference type="InterPro" id="IPR015421">
    <property type="entry name" value="PyrdxlP-dep_Trfase_major"/>
</dbReference>
<dbReference type="PANTHER" id="PTHR11986:SF79">
    <property type="entry name" value="ACETYLORNITHINE AMINOTRANSFERASE, MITOCHONDRIAL"/>
    <property type="match status" value="1"/>
</dbReference>
<feature type="binding site" evidence="5">
    <location>
        <position position="181"/>
    </location>
    <ligand>
        <name>N(2)-acetyl-L-ornithine</name>
        <dbReference type="ChEBI" id="CHEBI:57805"/>
    </ligand>
</feature>
<dbReference type="HAMAP" id="MF_01107">
    <property type="entry name" value="ArgD_aminotrans_3"/>
    <property type="match status" value="1"/>
</dbReference>
<keyword evidence="4 5" id="KW-0663">Pyridoxal phosphate</keyword>
<dbReference type="EC" id="2.6.1.11" evidence="5"/>
<keyword evidence="1 5" id="KW-0032">Aminotransferase</keyword>
<evidence type="ECO:0000256" key="2">
    <source>
        <dbReference type="ARBA" id="ARBA00022605"/>
    </source>
</evidence>
<accession>A0ABV8XT35</accession>